<comment type="caution">
    <text evidence="1">The sequence shown here is derived from an EMBL/GenBank/DDBJ whole genome shotgun (WGS) entry which is preliminary data.</text>
</comment>
<evidence type="ECO:0000313" key="1">
    <source>
        <dbReference type="EMBL" id="OGY99905.1"/>
    </source>
</evidence>
<evidence type="ECO:0000313" key="2">
    <source>
        <dbReference type="Proteomes" id="UP000176287"/>
    </source>
</evidence>
<dbReference type="Proteomes" id="UP000176287">
    <property type="component" value="Unassembled WGS sequence"/>
</dbReference>
<accession>A0A1G2CEU6</accession>
<dbReference type="EMBL" id="MHKZ01000033">
    <property type="protein sequence ID" value="OGY99905.1"/>
    <property type="molecule type" value="Genomic_DNA"/>
</dbReference>
<protein>
    <recommendedName>
        <fullName evidence="3">Nucleotidyl transferase AbiEii/AbiGii toxin family protein</fullName>
    </recommendedName>
</protein>
<name>A0A1G2CEU6_9BACT</name>
<evidence type="ECO:0008006" key="3">
    <source>
        <dbReference type="Google" id="ProtNLM"/>
    </source>
</evidence>
<dbReference type="InterPro" id="IPR014942">
    <property type="entry name" value="AbiEii"/>
</dbReference>
<proteinExistence type="predicted"/>
<organism evidence="1 2">
    <name type="scientific">Candidatus Liptonbacteria bacterium RIFCSPLOWO2_01_FULL_45_15</name>
    <dbReference type="NCBI Taxonomy" id="1798649"/>
    <lineage>
        <taxon>Bacteria</taxon>
        <taxon>Candidatus Liptoniibacteriota</taxon>
    </lineage>
</organism>
<dbReference type="Pfam" id="PF08843">
    <property type="entry name" value="AbiEii"/>
    <property type="match status" value="1"/>
</dbReference>
<gene>
    <name evidence="1" type="ORF">A3B13_03785</name>
</gene>
<sequence length="177" mass="20245">MHEESLTEQASNLFHCFAKLKGFYLVGGTALALQIGHRLSVDFDLFSSEELPPNLLQRIKRTFPNSSIAVTYRATEQLNVLIDNIKTTFFHYNYPVIDPFVSHEGVPLASIREIAAMKAFAVGKRLSYKDYIDWYVLLKEGYVKLDDIIAFCRKRFGNDFNDRLFLGQLASLEDIPT</sequence>
<dbReference type="AlphaFoldDB" id="A0A1G2CEU6"/>
<reference evidence="1 2" key="1">
    <citation type="journal article" date="2016" name="Nat. Commun.">
        <title>Thousands of microbial genomes shed light on interconnected biogeochemical processes in an aquifer system.</title>
        <authorList>
            <person name="Anantharaman K."/>
            <person name="Brown C.T."/>
            <person name="Hug L.A."/>
            <person name="Sharon I."/>
            <person name="Castelle C.J."/>
            <person name="Probst A.J."/>
            <person name="Thomas B.C."/>
            <person name="Singh A."/>
            <person name="Wilkins M.J."/>
            <person name="Karaoz U."/>
            <person name="Brodie E.L."/>
            <person name="Williams K.H."/>
            <person name="Hubbard S.S."/>
            <person name="Banfield J.F."/>
        </authorList>
    </citation>
    <scope>NUCLEOTIDE SEQUENCE [LARGE SCALE GENOMIC DNA]</scope>
</reference>